<proteinExistence type="predicted"/>
<dbReference type="EnsemblFungi" id="PTTG_28505-t43_1">
    <property type="protein sequence ID" value="PTTG_28505-t43_1-p1"/>
    <property type="gene ID" value="PTTG_28505"/>
</dbReference>
<dbReference type="Proteomes" id="UP000005240">
    <property type="component" value="Unassembled WGS sequence"/>
</dbReference>
<evidence type="ECO:0000313" key="4">
    <source>
        <dbReference type="Proteomes" id="UP000005240"/>
    </source>
</evidence>
<feature type="chain" id="PRO_5008109739" evidence="1">
    <location>
        <begin position="35"/>
        <end position="100"/>
    </location>
</feature>
<name>A0A180GB99_PUCT1</name>
<feature type="signal peptide" evidence="1">
    <location>
        <begin position="1"/>
        <end position="34"/>
    </location>
</feature>
<keyword evidence="1" id="KW-0732">Signal</keyword>
<reference evidence="3 4" key="3">
    <citation type="journal article" date="2017" name="G3 (Bethesda)">
        <title>Comparative analysis highlights variable genome content of wheat rusts and divergence of the mating loci.</title>
        <authorList>
            <person name="Cuomo C.A."/>
            <person name="Bakkeren G."/>
            <person name="Khalil H.B."/>
            <person name="Panwar V."/>
            <person name="Joly D."/>
            <person name="Linning R."/>
            <person name="Sakthikumar S."/>
            <person name="Song X."/>
            <person name="Adiconis X."/>
            <person name="Fan L."/>
            <person name="Goldberg J.M."/>
            <person name="Levin J.Z."/>
            <person name="Young S."/>
            <person name="Zeng Q."/>
            <person name="Anikster Y."/>
            <person name="Bruce M."/>
            <person name="Wang M."/>
            <person name="Yin C."/>
            <person name="McCallum B."/>
            <person name="Szabo L.J."/>
            <person name="Hulbert S."/>
            <person name="Chen X."/>
            <person name="Fellers J.P."/>
        </authorList>
    </citation>
    <scope>NUCLEOTIDE SEQUENCE</scope>
    <source>
        <strain evidence="3">isolate 1-1 / race 1 (BBBD)</strain>
        <strain evidence="4">Isolate 1-1 / race 1 (BBBD)</strain>
    </source>
</reference>
<dbReference type="AlphaFoldDB" id="A0A180GB99"/>
<reference evidence="3" key="4">
    <citation type="submission" date="2025-05" db="UniProtKB">
        <authorList>
            <consortium name="EnsemblFungi"/>
        </authorList>
    </citation>
    <scope>IDENTIFICATION</scope>
    <source>
        <strain evidence="3">isolate 1-1 / race 1 (BBBD)</strain>
    </source>
</reference>
<keyword evidence="4" id="KW-1185">Reference proteome</keyword>
<reference evidence="2" key="2">
    <citation type="submission" date="2016-05" db="EMBL/GenBank/DDBJ databases">
        <title>Comparative analysis highlights variable genome content of wheat rusts and divergence of the mating loci.</title>
        <authorList>
            <person name="Cuomo C.A."/>
            <person name="Bakkeren G."/>
            <person name="Szabo L."/>
            <person name="Khalil H."/>
            <person name="Joly D."/>
            <person name="Goldberg J."/>
            <person name="Young S."/>
            <person name="Zeng Q."/>
            <person name="Fellers J."/>
        </authorList>
    </citation>
    <scope>NUCLEOTIDE SEQUENCE [LARGE SCALE GENOMIC DNA]</scope>
    <source>
        <strain evidence="2">1-1 BBBD Race 1</strain>
    </source>
</reference>
<dbReference type="VEuPathDB" id="FungiDB:PTTG_28505"/>
<sequence>MVQIKGGVIFAGIQISHLLVPLLLIFLSMSAVLGEDNILAQDQRVIKKQIPEGSTKSLNTGTVSVSLKRRDADCPDKYVLQNDRCVKLRPRRNRPGRGGR</sequence>
<reference evidence="2" key="1">
    <citation type="submission" date="2009-11" db="EMBL/GenBank/DDBJ databases">
        <authorList>
            <consortium name="The Broad Institute Genome Sequencing Platform"/>
            <person name="Ward D."/>
            <person name="Feldgarden M."/>
            <person name="Earl A."/>
            <person name="Young S.K."/>
            <person name="Zeng Q."/>
            <person name="Koehrsen M."/>
            <person name="Alvarado L."/>
            <person name="Berlin A."/>
            <person name="Bochicchio J."/>
            <person name="Borenstein D."/>
            <person name="Chapman S.B."/>
            <person name="Chen Z."/>
            <person name="Engels R."/>
            <person name="Freedman E."/>
            <person name="Gellesch M."/>
            <person name="Goldberg J."/>
            <person name="Griggs A."/>
            <person name="Gujja S."/>
            <person name="Heilman E."/>
            <person name="Heiman D."/>
            <person name="Hepburn T."/>
            <person name="Howarth C."/>
            <person name="Jen D."/>
            <person name="Larson L."/>
            <person name="Lewis B."/>
            <person name="Mehta T."/>
            <person name="Park D."/>
            <person name="Pearson M."/>
            <person name="Roberts A."/>
            <person name="Saif S."/>
            <person name="Shea T."/>
            <person name="Shenoy N."/>
            <person name="Sisk P."/>
            <person name="Stolte C."/>
            <person name="Sykes S."/>
            <person name="Thomson T."/>
            <person name="Walk T."/>
            <person name="White J."/>
            <person name="Yandava C."/>
            <person name="Izard J."/>
            <person name="Baranova O.V."/>
            <person name="Blanton J.M."/>
            <person name="Tanner A.C."/>
            <person name="Dewhirst F.E."/>
            <person name="Haas B."/>
            <person name="Nusbaum C."/>
            <person name="Birren B."/>
        </authorList>
    </citation>
    <scope>NUCLEOTIDE SEQUENCE [LARGE SCALE GENOMIC DNA]</scope>
    <source>
        <strain evidence="2">1-1 BBBD Race 1</strain>
    </source>
</reference>
<gene>
    <name evidence="2" type="ORF">PTTG_28505</name>
</gene>
<dbReference type="EMBL" id="ADAS02000115">
    <property type="protein sequence ID" value="OAV89911.1"/>
    <property type="molecule type" value="Genomic_DNA"/>
</dbReference>
<evidence type="ECO:0000313" key="3">
    <source>
        <dbReference type="EnsemblFungi" id="PTTG_28505-t43_1-p1"/>
    </source>
</evidence>
<evidence type="ECO:0000256" key="1">
    <source>
        <dbReference type="SAM" id="SignalP"/>
    </source>
</evidence>
<evidence type="ECO:0000313" key="2">
    <source>
        <dbReference type="EMBL" id="OAV89911.1"/>
    </source>
</evidence>
<protein>
    <submittedName>
        <fullName evidence="2 3">Uncharacterized protein</fullName>
    </submittedName>
</protein>
<organism evidence="2">
    <name type="scientific">Puccinia triticina (isolate 1-1 / race 1 (BBBD))</name>
    <name type="common">Brown leaf rust fungus</name>
    <dbReference type="NCBI Taxonomy" id="630390"/>
    <lineage>
        <taxon>Eukaryota</taxon>
        <taxon>Fungi</taxon>
        <taxon>Dikarya</taxon>
        <taxon>Basidiomycota</taxon>
        <taxon>Pucciniomycotina</taxon>
        <taxon>Pucciniomycetes</taxon>
        <taxon>Pucciniales</taxon>
        <taxon>Pucciniaceae</taxon>
        <taxon>Puccinia</taxon>
    </lineage>
</organism>
<accession>A0A180GB99</accession>